<evidence type="ECO:0008006" key="4">
    <source>
        <dbReference type="Google" id="ProtNLM"/>
    </source>
</evidence>
<evidence type="ECO:0000313" key="3">
    <source>
        <dbReference type="Proteomes" id="UP000658305"/>
    </source>
</evidence>
<accession>A0ABQ3FSV0</accession>
<name>A0ABQ3FSV0_9RHOB</name>
<feature type="signal peptide" evidence="1">
    <location>
        <begin position="1"/>
        <end position="27"/>
    </location>
</feature>
<feature type="chain" id="PRO_5047478924" description="DUF732 domain-containing protein" evidence="1">
    <location>
        <begin position="28"/>
        <end position="161"/>
    </location>
</feature>
<evidence type="ECO:0000313" key="2">
    <source>
        <dbReference type="EMBL" id="GHC38133.1"/>
    </source>
</evidence>
<protein>
    <recommendedName>
        <fullName evidence="4">DUF732 domain-containing protein</fullName>
    </recommendedName>
</protein>
<dbReference type="RefSeq" id="WP_194678740.1">
    <property type="nucleotide sequence ID" value="NZ_BMYI01000023.1"/>
</dbReference>
<comment type="caution">
    <text evidence="2">The sequence shown here is derived from an EMBL/GenBank/DDBJ whole genome shotgun (WGS) entry which is preliminary data.</text>
</comment>
<keyword evidence="3" id="KW-1185">Reference proteome</keyword>
<reference evidence="3" key="1">
    <citation type="journal article" date="2019" name="Int. J. Syst. Evol. Microbiol.">
        <title>The Global Catalogue of Microorganisms (GCM) 10K type strain sequencing project: providing services to taxonomists for standard genome sequencing and annotation.</title>
        <authorList>
            <consortium name="The Broad Institute Genomics Platform"/>
            <consortium name="The Broad Institute Genome Sequencing Center for Infectious Disease"/>
            <person name="Wu L."/>
            <person name="Ma J."/>
        </authorList>
    </citation>
    <scope>NUCLEOTIDE SEQUENCE [LARGE SCALE GENOMIC DNA]</scope>
    <source>
        <strain evidence="3">KCTC 23298</strain>
    </source>
</reference>
<sequence length="161" mass="17480">MKMGKLQQKPFSAALILATLWTGMASAETPAPADLAQEETFLDVLPKIDVPDDVQPIPGAVNEEFRNCEAQWPPQYREAQSGAEARALRDIYSFVRARNVIATADCGCAGKVANWDDVEAVAAALRESQKVERLSWQHTAAISTEARKLIAVAETMCGGSF</sequence>
<dbReference type="Proteomes" id="UP000658305">
    <property type="component" value="Unassembled WGS sequence"/>
</dbReference>
<proteinExistence type="predicted"/>
<gene>
    <name evidence="2" type="ORF">GCM10007291_44690</name>
</gene>
<organism evidence="2 3">
    <name type="scientific">Gemmobacter nanjingensis</name>
    <dbReference type="NCBI Taxonomy" id="488454"/>
    <lineage>
        <taxon>Bacteria</taxon>
        <taxon>Pseudomonadati</taxon>
        <taxon>Pseudomonadota</taxon>
        <taxon>Alphaproteobacteria</taxon>
        <taxon>Rhodobacterales</taxon>
        <taxon>Paracoccaceae</taxon>
        <taxon>Gemmobacter</taxon>
    </lineage>
</organism>
<keyword evidence="1" id="KW-0732">Signal</keyword>
<dbReference type="EMBL" id="BMYI01000023">
    <property type="protein sequence ID" value="GHC38133.1"/>
    <property type="molecule type" value="Genomic_DNA"/>
</dbReference>
<evidence type="ECO:0000256" key="1">
    <source>
        <dbReference type="SAM" id="SignalP"/>
    </source>
</evidence>